<sequence length="108" mass="12167">MTRQFLHRLLLLLGLKRFITDDGNSQSEHSIMCRAFSDYATDQSVLAIPLHQSSRISQESATLKSSIVPGNSVNSMQELSLRTSKSSEISHVFWKCQELMAICDTEFS</sequence>
<protein>
    <submittedName>
        <fullName evidence="2">Uncharacterized protein</fullName>
    </submittedName>
</protein>
<reference evidence="2" key="1">
    <citation type="submission" date="2022-11" db="EMBL/GenBank/DDBJ databases">
        <authorList>
            <person name="Hyden B.L."/>
            <person name="Feng K."/>
            <person name="Yates T."/>
            <person name="Jawdy S."/>
            <person name="Smart L.B."/>
            <person name="Muchero W."/>
        </authorList>
    </citation>
    <scope>NUCLEOTIDE SEQUENCE</scope>
    <source>
        <tissue evidence="2">Shoot tip</tissue>
    </source>
</reference>
<proteinExistence type="predicted"/>
<accession>A0A9Q0SIP0</accession>
<keyword evidence="3" id="KW-1185">Reference proteome</keyword>
<dbReference type="EMBL" id="JAPFFL010000014">
    <property type="protein sequence ID" value="KAJ6678468.1"/>
    <property type="molecule type" value="Genomic_DNA"/>
</dbReference>
<organism evidence="2 3">
    <name type="scientific">Salix viminalis</name>
    <name type="common">Common osier</name>
    <name type="synonym">Basket willow</name>
    <dbReference type="NCBI Taxonomy" id="40686"/>
    <lineage>
        <taxon>Eukaryota</taxon>
        <taxon>Viridiplantae</taxon>
        <taxon>Streptophyta</taxon>
        <taxon>Embryophyta</taxon>
        <taxon>Tracheophyta</taxon>
        <taxon>Spermatophyta</taxon>
        <taxon>Magnoliopsida</taxon>
        <taxon>eudicotyledons</taxon>
        <taxon>Gunneridae</taxon>
        <taxon>Pentapetalae</taxon>
        <taxon>rosids</taxon>
        <taxon>fabids</taxon>
        <taxon>Malpighiales</taxon>
        <taxon>Salicaceae</taxon>
        <taxon>Saliceae</taxon>
        <taxon>Salix</taxon>
    </lineage>
</organism>
<feature type="signal peptide" evidence="1">
    <location>
        <begin position="1"/>
        <end position="25"/>
    </location>
</feature>
<evidence type="ECO:0000313" key="2">
    <source>
        <dbReference type="EMBL" id="KAJ6678468.1"/>
    </source>
</evidence>
<reference evidence="2" key="2">
    <citation type="journal article" date="2023" name="Int. J. Mol. Sci.">
        <title>De Novo Assembly and Annotation of 11 Diverse Shrub Willow (Salix) Genomes Reveals Novel Gene Organization in Sex-Linked Regions.</title>
        <authorList>
            <person name="Hyden B."/>
            <person name="Feng K."/>
            <person name="Yates T.B."/>
            <person name="Jawdy S."/>
            <person name="Cereghino C."/>
            <person name="Smart L.B."/>
            <person name="Muchero W."/>
        </authorList>
    </citation>
    <scope>NUCLEOTIDE SEQUENCE [LARGE SCALE GENOMIC DNA]</scope>
    <source>
        <tissue evidence="2">Shoot tip</tissue>
    </source>
</reference>
<dbReference type="Proteomes" id="UP001151529">
    <property type="component" value="Chromosome 7"/>
</dbReference>
<evidence type="ECO:0000313" key="3">
    <source>
        <dbReference type="Proteomes" id="UP001151529"/>
    </source>
</evidence>
<feature type="chain" id="PRO_5040124010" evidence="1">
    <location>
        <begin position="26"/>
        <end position="108"/>
    </location>
</feature>
<gene>
    <name evidence="2" type="ORF">OIU85_008992</name>
</gene>
<evidence type="ECO:0000256" key="1">
    <source>
        <dbReference type="SAM" id="SignalP"/>
    </source>
</evidence>
<name>A0A9Q0SIP0_SALVM</name>
<dbReference type="AlphaFoldDB" id="A0A9Q0SIP0"/>
<comment type="caution">
    <text evidence="2">The sequence shown here is derived from an EMBL/GenBank/DDBJ whole genome shotgun (WGS) entry which is preliminary data.</text>
</comment>
<keyword evidence="1" id="KW-0732">Signal</keyword>